<evidence type="ECO:0000313" key="1">
    <source>
        <dbReference type="EMBL" id="AXA35309.1"/>
    </source>
</evidence>
<dbReference type="AlphaFoldDB" id="A0A2Z4Y2V9"/>
<dbReference type="KEGG" id="schv:BRCON_0532"/>
<protein>
    <submittedName>
        <fullName evidence="1">Uncharacterized protein</fullName>
    </submittedName>
</protein>
<accession>A0A2Z4Y2V9</accession>
<dbReference type="Proteomes" id="UP000262583">
    <property type="component" value="Chromosome"/>
</dbReference>
<sequence length="43" mass="4815">MLTEQLPRTCNFYPEKYGNQVSTGSIGSAQRTLGKCLWKAAHK</sequence>
<dbReference type="EMBL" id="CP030759">
    <property type="protein sequence ID" value="AXA35309.1"/>
    <property type="molecule type" value="Genomic_DNA"/>
</dbReference>
<reference evidence="1 2" key="1">
    <citation type="submission" date="2018-05" db="EMBL/GenBank/DDBJ databases">
        <title>A metagenomic window into the 2 km-deep terrestrial subsurface aquifer revealed taxonomically and functionally diverse microbial community comprising novel uncultured bacterial lineages.</title>
        <authorList>
            <person name="Kadnikov V.V."/>
            <person name="Mardanov A.V."/>
            <person name="Beletsky A.V."/>
            <person name="Banks D."/>
            <person name="Pimenov N.V."/>
            <person name="Frank Y.A."/>
            <person name="Karnachuk O.V."/>
            <person name="Ravin N.V."/>
        </authorList>
    </citation>
    <scope>NUCLEOTIDE SEQUENCE [LARGE SCALE GENOMIC DNA]</scope>
    <source>
        <strain evidence="1">BY</strain>
    </source>
</reference>
<name>A0A2Z4Y2V9_SUMC1</name>
<gene>
    <name evidence="1" type="ORF">BRCON_0532</name>
</gene>
<organism evidence="1 2">
    <name type="scientific">Sumerlaea chitinivorans</name>
    <dbReference type="NCBI Taxonomy" id="2250252"/>
    <lineage>
        <taxon>Bacteria</taxon>
        <taxon>Candidatus Sumerlaeota</taxon>
        <taxon>Candidatus Sumerlaeia</taxon>
        <taxon>Candidatus Sumerlaeales</taxon>
        <taxon>Candidatus Sumerlaeaceae</taxon>
        <taxon>Candidatus Sumerlaea</taxon>
    </lineage>
</organism>
<proteinExistence type="predicted"/>
<evidence type="ECO:0000313" key="2">
    <source>
        <dbReference type="Proteomes" id="UP000262583"/>
    </source>
</evidence>